<gene>
    <name evidence="1" type="ORF">METZ01_LOCUS376909</name>
</gene>
<dbReference type="EMBL" id="UINC01138237">
    <property type="protein sequence ID" value="SVD24055.1"/>
    <property type="molecule type" value="Genomic_DNA"/>
</dbReference>
<name>A0A382TQM1_9ZZZZ</name>
<organism evidence="1">
    <name type="scientific">marine metagenome</name>
    <dbReference type="NCBI Taxonomy" id="408172"/>
    <lineage>
        <taxon>unclassified sequences</taxon>
        <taxon>metagenomes</taxon>
        <taxon>ecological metagenomes</taxon>
    </lineage>
</organism>
<dbReference type="AlphaFoldDB" id="A0A382TQM1"/>
<reference evidence="1" key="1">
    <citation type="submission" date="2018-05" db="EMBL/GenBank/DDBJ databases">
        <authorList>
            <person name="Lanie J.A."/>
            <person name="Ng W.-L."/>
            <person name="Kazmierczak K.M."/>
            <person name="Andrzejewski T.M."/>
            <person name="Davidsen T.M."/>
            <person name="Wayne K.J."/>
            <person name="Tettelin H."/>
            <person name="Glass J.I."/>
            <person name="Rusch D."/>
            <person name="Podicherti R."/>
            <person name="Tsui H.-C.T."/>
            <person name="Winkler M.E."/>
        </authorList>
    </citation>
    <scope>NUCLEOTIDE SEQUENCE</scope>
</reference>
<sequence>MVFLIWHVPQLLTVIRAVIDIVLQVDYFLILFLRSAREAEVGVTAGRSLARTAGIISHSDAFLGHSITSAGACSSSLGHACFSLTSCD</sequence>
<protein>
    <submittedName>
        <fullName evidence="1">Uncharacterized protein</fullName>
    </submittedName>
</protein>
<evidence type="ECO:0000313" key="1">
    <source>
        <dbReference type="EMBL" id="SVD24055.1"/>
    </source>
</evidence>
<feature type="non-terminal residue" evidence="1">
    <location>
        <position position="88"/>
    </location>
</feature>
<proteinExistence type="predicted"/>
<accession>A0A382TQM1</accession>